<gene>
    <name evidence="1" type="ORF">dnl_09760</name>
</gene>
<organism evidence="1 2">
    <name type="scientific">Desulfonema limicola</name>
    <dbReference type="NCBI Taxonomy" id="45656"/>
    <lineage>
        <taxon>Bacteria</taxon>
        <taxon>Pseudomonadati</taxon>
        <taxon>Thermodesulfobacteriota</taxon>
        <taxon>Desulfobacteria</taxon>
        <taxon>Desulfobacterales</taxon>
        <taxon>Desulfococcaceae</taxon>
        <taxon>Desulfonema</taxon>
    </lineage>
</organism>
<sequence>MPQSGTIITKSIKSIRALKKICSCDPQYQSIRLSINQYGQICPIIISENNFLLDGHKVCQALDESGQTSVSAFQLKLRPDIQEAWEIYQLLNGRGAYKTKDATAMRLNQHRIKNHLLDHINSTIKPASDLLKAKLVAKSLDTMPFALQKSMYEILSTVLR</sequence>
<proteinExistence type="predicted"/>
<name>A0A975B4S4_9BACT</name>
<dbReference type="AlphaFoldDB" id="A0A975B4S4"/>
<dbReference type="KEGG" id="dli:dnl_09760"/>
<protein>
    <submittedName>
        <fullName evidence="1">Uncharacterized protein</fullName>
    </submittedName>
</protein>
<dbReference type="Proteomes" id="UP000663720">
    <property type="component" value="Chromosome"/>
</dbReference>
<reference evidence="1" key="1">
    <citation type="journal article" date="2021" name="Microb. Physiol.">
        <title>Proteogenomic Insights into the Physiology of Marine, Sulfate-Reducing, Filamentous Desulfonema limicola and Desulfonema magnum.</title>
        <authorList>
            <person name="Schnaars V."/>
            <person name="Wohlbrand L."/>
            <person name="Scheve S."/>
            <person name="Hinrichs C."/>
            <person name="Reinhardt R."/>
            <person name="Rabus R."/>
        </authorList>
    </citation>
    <scope>NUCLEOTIDE SEQUENCE</scope>
    <source>
        <strain evidence="1">5ac10</strain>
    </source>
</reference>
<dbReference type="RefSeq" id="WP_207690568.1">
    <property type="nucleotide sequence ID" value="NZ_CP061799.1"/>
</dbReference>
<evidence type="ECO:0000313" key="2">
    <source>
        <dbReference type="Proteomes" id="UP000663720"/>
    </source>
</evidence>
<dbReference type="EMBL" id="CP061799">
    <property type="protein sequence ID" value="QTA78744.1"/>
    <property type="molecule type" value="Genomic_DNA"/>
</dbReference>
<keyword evidence="2" id="KW-1185">Reference proteome</keyword>
<evidence type="ECO:0000313" key="1">
    <source>
        <dbReference type="EMBL" id="QTA78744.1"/>
    </source>
</evidence>
<accession>A0A975B4S4</accession>